<reference evidence="2" key="1">
    <citation type="journal article" date="2014" name="PLoS Genet.">
        <title>The Genome of Spironucleus salmonicida Highlights a Fish Pathogen Adapted to Fluctuating Environments.</title>
        <authorList>
            <person name="Xu F."/>
            <person name="Jerlstrom-Hultqvist J."/>
            <person name="Einarsson E."/>
            <person name="Astvaldsson A."/>
            <person name="Svard S.G."/>
            <person name="Andersson J.O."/>
        </authorList>
    </citation>
    <scope>NUCLEOTIDE SEQUENCE</scope>
</reference>
<feature type="transmembrane region" description="Helical" evidence="1">
    <location>
        <begin position="126"/>
        <end position="145"/>
    </location>
</feature>
<keyword evidence="1" id="KW-0812">Transmembrane</keyword>
<accession>V6LJ86</accession>
<dbReference type="AlphaFoldDB" id="V6LJ86"/>
<gene>
    <name evidence="2" type="ORF">SS50377_15644</name>
</gene>
<protein>
    <submittedName>
        <fullName evidence="2">Uncharacterized protein</fullName>
    </submittedName>
</protein>
<evidence type="ECO:0000313" key="2">
    <source>
        <dbReference type="EMBL" id="EST44637.1"/>
    </source>
</evidence>
<keyword evidence="1" id="KW-0472">Membrane</keyword>
<keyword evidence="1" id="KW-1133">Transmembrane helix</keyword>
<sequence>MNTSLKCWRRKQPTSWNHCASKSARFARNRCTSASICSWSTKSRNSSTRSQQVSRSRLSRAWANSTRAWSLKISCANAAYRRCRRDRWGSSIGSCRSPSGSEERYMLVTRHSYIMLLQVTMNLHQFIILARFRIFIIFNFISHIYHNDYSVNQQFLKKSWLLQQQY</sequence>
<evidence type="ECO:0000256" key="1">
    <source>
        <dbReference type="SAM" id="Phobius"/>
    </source>
</evidence>
<organism evidence="2">
    <name type="scientific">Spironucleus salmonicida</name>
    <dbReference type="NCBI Taxonomy" id="348837"/>
    <lineage>
        <taxon>Eukaryota</taxon>
        <taxon>Metamonada</taxon>
        <taxon>Diplomonadida</taxon>
        <taxon>Hexamitidae</taxon>
        <taxon>Hexamitinae</taxon>
        <taxon>Spironucleus</taxon>
    </lineage>
</organism>
<dbReference type="EMBL" id="KI546115">
    <property type="protein sequence ID" value="EST44637.1"/>
    <property type="molecule type" value="Genomic_DNA"/>
</dbReference>
<proteinExistence type="predicted"/>
<name>V6LJ86_9EUKA</name>